<feature type="region of interest" description="Disordered" evidence="1">
    <location>
        <begin position="1"/>
        <end position="62"/>
    </location>
</feature>
<evidence type="ECO:0000313" key="3">
    <source>
        <dbReference type="Proteomes" id="UP000789405"/>
    </source>
</evidence>
<comment type="caution">
    <text evidence="2">The sequence shown here is derived from an EMBL/GenBank/DDBJ whole genome shotgun (WGS) entry which is preliminary data.</text>
</comment>
<dbReference type="Proteomes" id="UP000789405">
    <property type="component" value="Unassembled WGS sequence"/>
</dbReference>
<reference evidence="2" key="1">
    <citation type="submission" date="2021-06" db="EMBL/GenBank/DDBJ databases">
        <authorList>
            <person name="Kallberg Y."/>
            <person name="Tangrot J."/>
            <person name="Rosling A."/>
        </authorList>
    </citation>
    <scope>NUCLEOTIDE SEQUENCE</scope>
    <source>
        <strain evidence="2">MA453B</strain>
    </source>
</reference>
<dbReference type="EMBL" id="CAJVPY010015285">
    <property type="protein sequence ID" value="CAG8750973.1"/>
    <property type="molecule type" value="Genomic_DNA"/>
</dbReference>
<organism evidence="2 3">
    <name type="scientific">Dentiscutata erythropus</name>
    <dbReference type="NCBI Taxonomy" id="1348616"/>
    <lineage>
        <taxon>Eukaryota</taxon>
        <taxon>Fungi</taxon>
        <taxon>Fungi incertae sedis</taxon>
        <taxon>Mucoromycota</taxon>
        <taxon>Glomeromycotina</taxon>
        <taxon>Glomeromycetes</taxon>
        <taxon>Diversisporales</taxon>
        <taxon>Gigasporaceae</taxon>
        <taxon>Dentiscutata</taxon>
    </lineage>
</organism>
<accession>A0A9N9IW88</accession>
<feature type="compositionally biased region" description="Acidic residues" evidence="1">
    <location>
        <begin position="39"/>
        <end position="51"/>
    </location>
</feature>
<evidence type="ECO:0000256" key="1">
    <source>
        <dbReference type="SAM" id="MobiDB-lite"/>
    </source>
</evidence>
<feature type="non-terminal residue" evidence="2">
    <location>
        <position position="164"/>
    </location>
</feature>
<feature type="compositionally biased region" description="Polar residues" evidence="1">
    <location>
        <begin position="20"/>
        <end position="38"/>
    </location>
</feature>
<name>A0A9N9IW88_9GLOM</name>
<dbReference type="AlphaFoldDB" id="A0A9N9IW88"/>
<keyword evidence="3" id="KW-1185">Reference proteome</keyword>
<evidence type="ECO:0000313" key="2">
    <source>
        <dbReference type="EMBL" id="CAG8750973.1"/>
    </source>
</evidence>
<gene>
    <name evidence="2" type="ORF">DERYTH_LOCUS16900</name>
</gene>
<protein>
    <submittedName>
        <fullName evidence="2">211_t:CDS:1</fullName>
    </submittedName>
</protein>
<sequence>LKPQTKQKEKREKAYKMDSLSESMNYKDTSAENPSSDINENEDDYTSELDSEEKMVPTSSNYSELSINKISRSQLERQPPDPFCNYELKTVSGTKNIFDLIVFVGPSNAKKIAKASEFLIHSSAWKWFEEVYIDNIQHGVCNVEMIDGKCCSTKVKTSDSMTVL</sequence>
<proteinExistence type="predicted"/>
<dbReference type="OrthoDB" id="2489417at2759"/>
<feature type="compositionally biased region" description="Basic and acidic residues" evidence="1">
    <location>
        <begin position="1"/>
        <end position="16"/>
    </location>
</feature>